<dbReference type="GO" id="GO:0097361">
    <property type="term" value="C:cytosolic [4Fe-4S] assembly targeting complex"/>
    <property type="evidence" value="ECO:0007669"/>
    <property type="project" value="UniProtKB-UniRule"/>
</dbReference>
<dbReference type="SUPFAM" id="SSF48371">
    <property type="entry name" value="ARM repeat"/>
    <property type="match status" value="2"/>
</dbReference>
<gene>
    <name evidence="9" type="ORF">GY632_0917</name>
</gene>
<dbReference type="InterPro" id="IPR029240">
    <property type="entry name" value="MMS19_N"/>
</dbReference>
<dbReference type="PANTHER" id="PTHR12891:SF0">
    <property type="entry name" value="MMS19 NUCLEOTIDE EXCISION REPAIR PROTEIN HOMOLOG"/>
    <property type="match status" value="1"/>
</dbReference>
<feature type="compositionally biased region" description="Polar residues" evidence="5">
    <location>
        <begin position="1052"/>
        <end position="1069"/>
    </location>
</feature>
<dbReference type="GO" id="GO:0051604">
    <property type="term" value="P:protein maturation"/>
    <property type="evidence" value="ECO:0007669"/>
    <property type="project" value="UniProtKB-UniRule"/>
</dbReference>
<proteinExistence type="inferred from homology"/>
<comment type="similarity">
    <text evidence="4">Belongs to the MET18/MMS19 family.</text>
</comment>
<dbReference type="GO" id="GO:0016226">
    <property type="term" value="P:iron-sulfur cluster assembly"/>
    <property type="evidence" value="ECO:0007669"/>
    <property type="project" value="UniProtKB-UniRule"/>
</dbReference>
<feature type="signal peptide" evidence="6">
    <location>
        <begin position="1"/>
        <end position="28"/>
    </location>
</feature>
<feature type="chain" id="PRO_5040319907" description="MMS19 nucleotide excision repair protein" evidence="6">
    <location>
        <begin position="29"/>
        <end position="1154"/>
    </location>
</feature>
<feature type="domain" description="MMS19 C-terminal" evidence="7">
    <location>
        <begin position="608"/>
        <end position="1086"/>
    </location>
</feature>
<protein>
    <recommendedName>
        <fullName evidence="4">MMS19 nucleotide excision repair protein</fullName>
    </recommendedName>
</protein>
<evidence type="ECO:0000256" key="3">
    <source>
        <dbReference type="ARBA" id="ARBA00023242"/>
    </source>
</evidence>
<dbReference type="EMBL" id="JAAQVJ010000016">
    <property type="protein sequence ID" value="KAF3900274.1"/>
    <property type="molecule type" value="Genomic_DNA"/>
</dbReference>
<dbReference type="Proteomes" id="UP000749309">
    <property type="component" value="Unassembled WGS sequence"/>
</dbReference>
<comment type="function">
    <text evidence="4">Key component of the cytosolic iron-sulfur protein assembly (CIA) complex, a multiprotein complex that mediates the incorporation of iron-sulfur cluster into apoproteins specifically involved in DNA metabolism and genomic integrity. In the CIA complex, MMS19 acts as an adapter between early-acting CIA components and a subset of cellular target iron-sulfur proteins.</text>
</comment>
<keyword evidence="3 4" id="KW-0539">Nucleus</keyword>
<evidence type="ECO:0000259" key="7">
    <source>
        <dbReference type="Pfam" id="PF12460"/>
    </source>
</evidence>
<keyword evidence="6" id="KW-0732">Signal</keyword>
<name>A0A9P4YJV0_9EURO</name>
<comment type="subcellular location">
    <subcellularLocation>
        <location evidence="1 4">Nucleus</location>
    </subcellularLocation>
</comment>
<evidence type="ECO:0000313" key="10">
    <source>
        <dbReference type="Proteomes" id="UP000749309"/>
    </source>
</evidence>
<feature type="domain" description="MMS19 N-terminal" evidence="8">
    <location>
        <begin position="102"/>
        <end position="359"/>
    </location>
</feature>
<reference evidence="9" key="1">
    <citation type="submission" date="2020-03" db="EMBL/GenBank/DDBJ databases">
        <title>Whole Genome Sequence of Trichophyton interdigitale from India.</title>
        <authorList>
            <person name="Kumar P."/>
        </authorList>
    </citation>
    <scope>NUCLEOTIDE SEQUENCE</scope>
    <source>
        <strain evidence="9">UCMS-IGIB-CI14</strain>
    </source>
</reference>
<evidence type="ECO:0000259" key="8">
    <source>
        <dbReference type="Pfam" id="PF14500"/>
    </source>
</evidence>
<dbReference type="InterPro" id="IPR024687">
    <property type="entry name" value="MMS19_C"/>
</dbReference>
<evidence type="ECO:0000256" key="4">
    <source>
        <dbReference type="RuleBase" id="RU367072"/>
    </source>
</evidence>
<evidence type="ECO:0000256" key="1">
    <source>
        <dbReference type="ARBA" id="ARBA00004123"/>
    </source>
</evidence>
<keyword evidence="4" id="KW-0227">DNA damage</keyword>
<dbReference type="Pfam" id="PF12460">
    <property type="entry name" value="MMS19_C"/>
    <property type="match status" value="1"/>
</dbReference>
<dbReference type="InterPro" id="IPR039920">
    <property type="entry name" value="MMS19"/>
</dbReference>
<evidence type="ECO:0000313" key="9">
    <source>
        <dbReference type="EMBL" id="KAF3900274.1"/>
    </source>
</evidence>
<dbReference type="InterPro" id="IPR016024">
    <property type="entry name" value="ARM-type_fold"/>
</dbReference>
<dbReference type="PANTHER" id="PTHR12891">
    <property type="entry name" value="DNA REPAIR/TRANSCRIPTION PROTEIN MET18/MMS19"/>
    <property type="match status" value="1"/>
</dbReference>
<organism evidence="9 10">
    <name type="scientific">Trichophyton interdigitale</name>
    <dbReference type="NCBI Taxonomy" id="101480"/>
    <lineage>
        <taxon>Eukaryota</taxon>
        <taxon>Fungi</taxon>
        <taxon>Dikarya</taxon>
        <taxon>Ascomycota</taxon>
        <taxon>Pezizomycotina</taxon>
        <taxon>Eurotiomycetes</taxon>
        <taxon>Eurotiomycetidae</taxon>
        <taxon>Onygenales</taxon>
        <taxon>Arthrodermataceae</taxon>
        <taxon>Trichophyton</taxon>
    </lineage>
</organism>
<evidence type="ECO:0000256" key="5">
    <source>
        <dbReference type="SAM" id="MobiDB-lite"/>
    </source>
</evidence>
<dbReference type="Pfam" id="PF14500">
    <property type="entry name" value="MMS19_N"/>
    <property type="match status" value="1"/>
</dbReference>
<comment type="caution">
    <text evidence="9">The sequence shown here is derived from an EMBL/GenBank/DDBJ whole genome shotgun (WGS) entry which is preliminary data.</text>
</comment>
<dbReference type="GO" id="GO:0006281">
    <property type="term" value="P:DNA repair"/>
    <property type="evidence" value="ECO:0007669"/>
    <property type="project" value="UniProtKB-UniRule"/>
</dbReference>
<evidence type="ECO:0000256" key="2">
    <source>
        <dbReference type="ARBA" id="ARBA00022737"/>
    </source>
</evidence>
<keyword evidence="2" id="KW-0677">Repeat</keyword>
<sequence length="1154" mass="127087">MASAVFKSINAVVVALLIPQVKVDMTSADRGHVWRSRDRLTRDLIDKNEKEVRGRRRQAADKMAELQDFMLIAEKDRDETMRIASVAASKLESKQTTLIDIVKSLGEYINDEDASIRGKAVSYLTAVIIALPDKFLSRQQTQVLTTFFCARIEDGGSITGLRTLHGMERFDKSMAQETFRAIYQHSTEFRSRPQSQRLQVLHLINELMAKSREAMREMNDESLIGIVDLVSGERDPRNLMIVFSILKVVMMEWDISGHTQDLFDAAYNYFPITFRPPPNDPYGVTAQDLKDRLQACITSTSLFAPYSFPALLDKLDSTSANVKRDALKALNGCVESYSPATVARYSISIWDCLKFEILNAQDEVLPAEALRVLHSLTSKLPTSSASGSNKSPLAQLLKPVTNECIDQLREPLQKQAKPARQILSSLSSASAPAFTLITESVVRPLISIYQNADGISKQREILETFVELFKSAVTVFGTWATITSDSSLPNPLASHKDALTQIFSKSLMGSAEDENSFRLSALKGLIELSILPNFLEDNEIGLFVQYFDDILLHERIVAHGELRKETINALAKISKNKPQLIIDITFPALLATLPDMDNGDDESYLYSLDSLARISIEKQVFNTLVRRLLSKLDVVTSSCGKGSSTYTAALLTTILYAMEHHQDLEKDPNLNFYYEKIVQALCERTAKASTTGGTALSHPRVLDTLGQLCNLIIRHLPRATQDEVCKNIYALFTTEGEFTPALFSEQPATLQQKRMIIISTYILAALPKDISSLPYANTGIEPLLQQSVKASISEESDPSIQLALSRHVALLTNKFLSKEEIQCASDILFSLIPSSSPKALSQQTIRTIFWLSKALILRLAPSTTQILTSLLDLLDSPDTKTSTLCARGFSILLAEDSILNVNNGAIVRLLVKQKVFTTVTPLISARVHDANTSATGHDESSLRKSHSKESYLTALSGLLSTIPSSLVMTKLPTLLPLLLQSLDLRSATDTSSPESSPTTSGNIKSATLKTLAIVIQENGVQVINEIGYVEDLVTRLLRTATIHSKTGADANVQKSDLSTSKKSGVSNGGNPAKVRAQALQCLTLLANNPVGRGAEGENKKSLSTVSPLLRLKKTVLRDLLCVLDDPKRDVRKAAVDARAAWLRNVEDETNDGDD</sequence>
<feature type="region of interest" description="Disordered" evidence="5">
    <location>
        <begin position="1048"/>
        <end position="1070"/>
    </location>
</feature>
<dbReference type="GO" id="GO:0005634">
    <property type="term" value="C:nucleus"/>
    <property type="evidence" value="ECO:0007669"/>
    <property type="project" value="UniProtKB-SubCell"/>
</dbReference>
<evidence type="ECO:0000256" key="6">
    <source>
        <dbReference type="SAM" id="SignalP"/>
    </source>
</evidence>
<dbReference type="AlphaFoldDB" id="A0A9P4YJV0"/>
<keyword evidence="4" id="KW-0234">DNA repair</keyword>
<accession>A0A9P4YJV0</accession>